<proteinExistence type="predicted"/>
<dbReference type="EMBL" id="CP045906">
    <property type="protein sequence ID" value="QQP34849.1"/>
    <property type="molecule type" value="Genomic_DNA"/>
</dbReference>
<evidence type="ECO:0000313" key="1">
    <source>
        <dbReference type="EMBL" id="QQP34849.1"/>
    </source>
</evidence>
<accession>A0A7T8GN30</accession>
<gene>
    <name evidence="1" type="ORF">FKW44_022888</name>
</gene>
<dbReference type="AlphaFoldDB" id="A0A7T8GN30"/>
<evidence type="ECO:0000313" key="2">
    <source>
        <dbReference type="Proteomes" id="UP000595437"/>
    </source>
</evidence>
<protein>
    <submittedName>
        <fullName evidence="1">Uncharacterized protein</fullName>
    </submittedName>
</protein>
<name>A0A7T8GN30_CALRO</name>
<keyword evidence="2" id="KW-1185">Reference proteome</keyword>
<sequence>MYKQKEKRTDGRTHTYLKRDLLTDEWTPKLPWKSGYVVLTLRENPGVNVQGKEEK</sequence>
<reference evidence="2" key="1">
    <citation type="submission" date="2021-01" db="EMBL/GenBank/DDBJ databases">
        <title>Caligus Genome Assembly.</title>
        <authorList>
            <person name="Gallardo-Escarate C."/>
        </authorList>
    </citation>
    <scope>NUCLEOTIDE SEQUENCE [LARGE SCALE GENOMIC DNA]</scope>
</reference>
<organism evidence="1 2">
    <name type="scientific">Caligus rogercresseyi</name>
    <name type="common">Sea louse</name>
    <dbReference type="NCBI Taxonomy" id="217165"/>
    <lineage>
        <taxon>Eukaryota</taxon>
        <taxon>Metazoa</taxon>
        <taxon>Ecdysozoa</taxon>
        <taxon>Arthropoda</taxon>
        <taxon>Crustacea</taxon>
        <taxon>Multicrustacea</taxon>
        <taxon>Hexanauplia</taxon>
        <taxon>Copepoda</taxon>
        <taxon>Siphonostomatoida</taxon>
        <taxon>Caligidae</taxon>
        <taxon>Caligus</taxon>
    </lineage>
</organism>
<dbReference type="Proteomes" id="UP000595437">
    <property type="component" value="Chromosome 17"/>
</dbReference>